<keyword evidence="3" id="KW-1185">Reference proteome</keyword>
<feature type="domain" description="Nudix hydrolase" evidence="1">
    <location>
        <begin position="28"/>
        <end position="157"/>
    </location>
</feature>
<dbReference type="InterPro" id="IPR015797">
    <property type="entry name" value="NUDIX_hydrolase-like_dom_sf"/>
</dbReference>
<dbReference type="PANTHER" id="PTHR10885">
    <property type="entry name" value="ISOPENTENYL-DIPHOSPHATE DELTA-ISOMERASE"/>
    <property type="match status" value="1"/>
</dbReference>
<evidence type="ECO:0000259" key="1">
    <source>
        <dbReference type="PROSITE" id="PS51462"/>
    </source>
</evidence>
<geneLocation type="plasmid" evidence="2 3">
    <name>unnamed5</name>
</geneLocation>
<dbReference type="CDD" id="cd04693">
    <property type="entry name" value="NUDIX_Hydrolase"/>
    <property type="match status" value="1"/>
</dbReference>
<evidence type="ECO:0000313" key="2">
    <source>
        <dbReference type="EMBL" id="WGX77649.1"/>
    </source>
</evidence>
<dbReference type="InterPro" id="IPR000086">
    <property type="entry name" value="NUDIX_hydrolase_dom"/>
</dbReference>
<proteinExistence type="predicted"/>
<keyword evidence="2" id="KW-0614">Plasmid</keyword>
<reference evidence="2 3" key="1">
    <citation type="submission" date="2023-04" db="EMBL/GenBank/DDBJ databases">
        <title>Bacteria Genome Submission.</title>
        <authorList>
            <person name="Isaac P."/>
        </authorList>
    </citation>
    <scope>NUCLEOTIDE SEQUENCE [LARGE SCALE GENOMIC DNA]</scope>
    <source>
        <strain evidence="2 3">SampleS7P1</strain>
        <plasmid evidence="2 3">unnamed5</plasmid>
    </source>
</reference>
<sequence length="172" mass="20151">MEIWDLYDKDRIKTGETMVRGSQFKENTYHLVVHVCIFNLEGKMLIQQRQPFKDGWPNMWDITVGGSAVSGDTSQLAAEREVYEEIGYKLFLDGIRPALTINFDKGFDDIYLIQKDIDISKLKLQYEEVQSVKWSSKEEILSMIDEEIFIPYHKGLIDLLFFMRTSKNSHTR</sequence>
<dbReference type="PANTHER" id="PTHR10885:SF0">
    <property type="entry name" value="ISOPENTENYL-DIPHOSPHATE DELTA-ISOMERASE"/>
    <property type="match status" value="1"/>
</dbReference>
<dbReference type="SUPFAM" id="SSF55811">
    <property type="entry name" value="Nudix"/>
    <property type="match status" value="1"/>
</dbReference>
<organism evidence="2 3">
    <name type="scientific">Paraclostridium bifermentans</name>
    <name type="common">Clostridium bifermentans</name>
    <dbReference type="NCBI Taxonomy" id="1490"/>
    <lineage>
        <taxon>Bacteria</taxon>
        <taxon>Bacillati</taxon>
        <taxon>Bacillota</taxon>
        <taxon>Clostridia</taxon>
        <taxon>Peptostreptococcales</taxon>
        <taxon>Peptostreptococcaceae</taxon>
        <taxon>Paraclostridium</taxon>
    </lineage>
</organism>
<protein>
    <submittedName>
        <fullName evidence="2">NUDIX domain-containing protein</fullName>
    </submittedName>
</protein>
<dbReference type="PROSITE" id="PS51462">
    <property type="entry name" value="NUDIX"/>
    <property type="match status" value="1"/>
</dbReference>
<name>A0ABY8R7Y0_PARBF</name>
<evidence type="ECO:0000313" key="3">
    <source>
        <dbReference type="Proteomes" id="UP001239169"/>
    </source>
</evidence>
<dbReference type="EMBL" id="CP124690">
    <property type="protein sequence ID" value="WGX77649.1"/>
    <property type="molecule type" value="Genomic_DNA"/>
</dbReference>
<dbReference type="Proteomes" id="UP001239169">
    <property type="component" value="Plasmid unnamed5"/>
</dbReference>
<dbReference type="Pfam" id="PF00293">
    <property type="entry name" value="NUDIX"/>
    <property type="match status" value="1"/>
</dbReference>
<dbReference type="Gene3D" id="3.90.79.10">
    <property type="entry name" value="Nucleoside Triphosphate Pyrophosphohydrolase"/>
    <property type="match status" value="1"/>
</dbReference>
<gene>
    <name evidence="2" type="ORF">QJS64_20415</name>
</gene>
<accession>A0ABY8R7Y0</accession>